<dbReference type="Proteomes" id="UP001341840">
    <property type="component" value="Unassembled WGS sequence"/>
</dbReference>
<reference evidence="1 2" key="1">
    <citation type="journal article" date="2023" name="Plants (Basel)">
        <title>Bridging the Gap: Combining Genomics and Transcriptomics Approaches to Understand Stylosanthes scabra, an Orphan Legume from the Brazilian Caatinga.</title>
        <authorList>
            <person name="Ferreira-Neto J.R.C."/>
            <person name="da Silva M.D."/>
            <person name="Binneck E."/>
            <person name="de Melo N.F."/>
            <person name="da Silva R.H."/>
            <person name="de Melo A.L.T.M."/>
            <person name="Pandolfi V."/>
            <person name="Bustamante F.O."/>
            <person name="Brasileiro-Vidal A.C."/>
            <person name="Benko-Iseppon A.M."/>
        </authorList>
    </citation>
    <scope>NUCLEOTIDE SEQUENCE [LARGE SCALE GENOMIC DNA]</scope>
    <source>
        <tissue evidence="1">Leaves</tissue>
    </source>
</reference>
<evidence type="ECO:0000313" key="1">
    <source>
        <dbReference type="EMBL" id="MED6164445.1"/>
    </source>
</evidence>
<gene>
    <name evidence="1" type="ORF">PIB30_090143</name>
</gene>
<keyword evidence="2" id="KW-1185">Reference proteome</keyword>
<proteinExistence type="predicted"/>
<feature type="non-terminal residue" evidence="1">
    <location>
        <position position="1"/>
    </location>
</feature>
<evidence type="ECO:0000313" key="2">
    <source>
        <dbReference type="Proteomes" id="UP001341840"/>
    </source>
</evidence>
<protein>
    <submittedName>
        <fullName evidence="1">Uncharacterized protein</fullName>
    </submittedName>
</protein>
<sequence>RCFLWDMRSVGGQSSRRRWIEVAEVTKVKCHGDVDYGSGVVASFEGFRELEKVVEGGDNGSDDG</sequence>
<organism evidence="1 2">
    <name type="scientific">Stylosanthes scabra</name>
    <dbReference type="NCBI Taxonomy" id="79078"/>
    <lineage>
        <taxon>Eukaryota</taxon>
        <taxon>Viridiplantae</taxon>
        <taxon>Streptophyta</taxon>
        <taxon>Embryophyta</taxon>
        <taxon>Tracheophyta</taxon>
        <taxon>Spermatophyta</taxon>
        <taxon>Magnoliopsida</taxon>
        <taxon>eudicotyledons</taxon>
        <taxon>Gunneridae</taxon>
        <taxon>Pentapetalae</taxon>
        <taxon>rosids</taxon>
        <taxon>fabids</taxon>
        <taxon>Fabales</taxon>
        <taxon>Fabaceae</taxon>
        <taxon>Papilionoideae</taxon>
        <taxon>50 kb inversion clade</taxon>
        <taxon>dalbergioids sensu lato</taxon>
        <taxon>Dalbergieae</taxon>
        <taxon>Pterocarpus clade</taxon>
        <taxon>Stylosanthes</taxon>
    </lineage>
</organism>
<accession>A0ABU6UT23</accession>
<comment type="caution">
    <text evidence="1">The sequence shown here is derived from an EMBL/GenBank/DDBJ whole genome shotgun (WGS) entry which is preliminary data.</text>
</comment>
<dbReference type="EMBL" id="JASCZI010122551">
    <property type="protein sequence ID" value="MED6164445.1"/>
    <property type="molecule type" value="Genomic_DNA"/>
</dbReference>
<name>A0ABU6UT23_9FABA</name>